<proteinExistence type="predicted"/>
<dbReference type="GO" id="GO:0042910">
    <property type="term" value="F:xenobiotic transmembrane transporter activity"/>
    <property type="evidence" value="ECO:0007669"/>
    <property type="project" value="TreeGrafter"/>
</dbReference>
<keyword evidence="1" id="KW-0472">Membrane</keyword>
<reference evidence="3" key="1">
    <citation type="submission" date="2015-03" db="EMBL/GenBank/DDBJ databases">
        <authorList>
            <person name="Nijsse Bart"/>
        </authorList>
    </citation>
    <scope>NUCLEOTIDE SEQUENCE [LARGE SCALE GENOMIC DNA]</scope>
</reference>
<dbReference type="EMBL" id="CTRP01000014">
    <property type="protein sequence ID" value="CQR73872.1"/>
    <property type="molecule type" value="Genomic_DNA"/>
</dbReference>
<dbReference type="PANTHER" id="PTHR32063">
    <property type="match status" value="1"/>
</dbReference>
<evidence type="ECO:0000313" key="2">
    <source>
        <dbReference type="EMBL" id="CQR73872.1"/>
    </source>
</evidence>
<dbReference type="Gene3D" id="1.20.1640.10">
    <property type="entry name" value="Multidrug efflux transporter AcrB transmembrane domain"/>
    <property type="match status" value="1"/>
</dbReference>
<dbReference type="Proteomes" id="UP000049855">
    <property type="component" value="Unassembled WGS sequence"/>
</dbReference>
<accession>A0A0U1L2H5</accession>
<name>A0A0U1L2H5_9FIRM</name>
<organism evidence="2 3">
    <name type="scientific">Sporomusa ovata</name>
    <dbReference type="NCBI Taxonomy" id="2378"/>
    <lineage>
        <taxon>Bacteria</taxon>
        <taxon>Bacillati</taxon>
        <taxon>Bacillota</taxon>
        <taxon>Negativicutes</taxon>
        <taxon>Selenomonadales</taxon>
        <taxon>Sporomusaceae</taxon>
        <taxon>Sporomusa</taxon>
    </lineage>
</organism>
<dbReference type="Pfam" id="PF00873">
    <property type="entry name" value="ACR_tran"/>
    <property type="match status" value="1"/>
</dbReference>
<sequence length="211" mass="24647">MKNFNLTEWALQHKQLVYYFIFIIFIGGIFSYRNLGRMEDPDFTIRQMVVTVNWPGATARQVEEQVTDKIEKKLQDTPGLDYLRSYSTPGQAVIFVALKDDAVKGEEVRPIWLEVRNMVNDIKATLPQGIDGPYFNDRFDDVFGCIYALTGDGYSYEEMREHAERIRRILVDVPSVKKVDLLGVQTEKIYIEMETANWRNWVWFQQILSTS</sequence>
<dbReference type="GO" id="GO:0005886">
    <property type="term" value="C:plasma membrane"/>
    <property type="evidence" value="ECO:0007669"/>
    <property type="project" value="TreeGrafter"/>
</dbReference>
<feature type="transmembrane region" description="Helical" evidence="1">
    <location>
        <begin position="16"/>
        <end position="35"/>
    </location>
</feature>
<keyword evidence="1" id="KW-1133">Transmembrane helix</keyword>
<gene>
    <name evidence="2" type="ORF">SpAn4DRAFT_0334</name>
</gene>
<dbReference type="InterPro" id="IPR001036">
    <property type="entry name" value="Acrflvin-R"/>
</dbReference>
<keyword evidence="1" id="KW-0812">Transmembrane</keyword>
<protein>
    <submittedName>
        <fullName evidence="2">Acriflavin resistance protein</fullName>
    </submittedName>
</protein>
<dbReference type="Gene3D" id="3.30.2090.10">
    <property type="entry name" value="Multidrug efflux transporter AcrB TolC docking domain, DN and DC subdomains"/>
    <property type="match status" value="1"/>
</dbReference>
<dbReference type="AlphaFoldDB" id="A0A0U1L2H5"/>
<dbReference type="Gene3D" id="3.30.70.1320">
    <property type="entry name" value="Multidrug efflux transporter AcrB pore domain like"/>
    <property type="match status" value="1"/>
</dbReference>
<dbReference type="PANTHER" id="PTHR32063:SF18">
    <property type="entry name" value="CATION EFFLUX SYSTEM PROTEIN"/>
    <property type="match status" value="1"/>
</dbReference>
<dbReference type="SUPFAM" id="SSF82693">
    <property type="entry name" value="Multidrug efflux transporter AcrB pore domain, PN1, PN2, PC1 and PC2 subdomains"/>
    <property type="match status" value="2"/>
</dbReference>
<dbReference type="InterPro" id="IPR027463">
    <property type="entry name" value="AcrB_DN_DC_subdom"/>
</dbReference>
<evidence type="ECO:0000313" key="3">
    <source>
        <dbReference type="Proteomes" id="UP000049855"/>
    </source>
</evidence>
<dbReference type="Gene3D" id="3.30.70.1430">
    <property type="entry name" value="Multidrug efflux transporter AcrB pore domain"/>
    <property type="match status" value="1"/>
</dbReference>
<evidence type="ECO:0000256" key="1">
    <source>
        <dbReference type="SAM" id="Phobius"/>
    </source>
</evidence>
<keyword evidence="3" id="KW-1185">Reference proteome</keyword>